<sequence>MGLLVEVIMGLLVDVVVDLLVDVVVGLIVVLLIVMGMGLVRVLGGVIGKLLVVASRVIVKGGGVTFQIFVELIALVVLVQVWVVVG</sequence>
<comment type="caution">
    <text evidence="1">The sequence shown here is derived from an EMBL/GenBank/DDBJ whole genome shotgun (WGS) entry which is preliminary data.</text>
</comment>
<organism evidence="1 2">
    <name type="scientific">Meloidogyne enterolobii</name>
    <name type="common">Root-knot nematode worm</name>
    <name type="synonym">Meloidogyne mayaguensis</name>
    <dbReference type="NCBI Taxonomy" id="390850"/>
    <lineage>
        <taxon>Eukaryota</taxon>
        <taxon>Metazoa</taxon>
        <taxon>Ecdysozoa</taxon>
        <taxon>Nematoda</taxon>
        <taxon>Chromadorea</taxon>
        <taxon>Rhabditida</taxon>
        <taxon>Tylenchina</taxon>
        <taxon>Tylenchomorpha</taxon>
        <taxon>Tylenchoidea</taxon>
        <taxon>Meloidogynidae</taxon>
        <taxon>Meloidogyninae</taxon>
        <taxon>Meloidogyne</taxon>
    </lineage>
</organism>
<accession>A0ACB0YJT1</accession>
<protein>
    <submittedName>
        <fullName evidence="1">Uncharacterized protein</fullName>
    </submittedName>
</protein>
<gene>
    <name evidence="1" type="ORF">MENTE1834_LOCUS13171</name>
</gene>
<reference evidence="1" key="1">
    <citation type="submission" date="2023-11" db="EMBL/GenBank/DDBJ databases">
        <authorList>
            <person name="Poullet M."/>
        </authorList>
    </citation>
    <scope>NUCLEOTIDE SEQUENCE</scope>
    <source>
        <strain evidence="1">E1834</strain>
    </source>
</reference>
<keyword evidence="2" id="KW-1185">Reference proteome</keyword>
<name>A0ACB0YJT1_MELEN</name>
<dbReference type="EMBL" id="CAVMJV010000014">
    <property type="protein sequence ID" value="CAK5049961.1"/>
    <property type="molecule type" value="Genomic_DNA"/>
</dbReference>
<evidence type="ECO:0000313" key="2">
    <source>
        <dbReference type="Proteomes" id="UP001497535"/>
    </source>
</evidence>
<dbReference type="Proteomes" id="UP001497535">
    <property type="component" value="Unassembled WGS sequence"/>
</dbReference>
<proteinExistence type="predicted"/>
<evidence type="ECO:0000313" key="1">
    <source>
        <dbReference type="EMBL" id="CAK5049961.1"/>
    </source>
</evidence>